<accession>A0A0F9NA65</accession>
<name>A0A0F9NA65_9ZZZZ</name>
<gene>
    <name evidence="1" type="ORF">LCGC14_0975820</name>
</gene>
<comment type="caution">
    <text evidence="1">The sequence shown here is derived from an EMBL/GenBank/DDBJ whole genome shotgun (WGS) entry which is preliminary data.</text>
</comment>
<dbReference type="EMBL" id="LAZR01003613">
    <property type="protein sequence ID" value="KKN16440.1"/>
    <property type="molecule type" value="Genomic_DNA"/>
</dbReference>
<dbReference type="AlphaFoldDB" id="A0A0F9NA65"/>
<organism evidence="1">
    <name type="scientific">marine sediment metagenome</name>
    <dbReference type="NCBI Taxonomy" id="412755"/>
    <lineage>
        <taxon>unclassified sequences</taxon>
        <taxon>metagenomes</taxon>
        <taxon>ecological metagenomes</taxon>
    </lineage>
</organism>
<proteinExistence type="predicted"/>
<evidence type="ECO:0000313" key="1">
    <source>
        <dbReference type="EMBL" id="KKN16440.1"/>
    </source>
</evidence>
<protein>
    <submittedName>
        <fullName evidence="1">Uncharacterized protein</fullName>
    </submittedName>
</protein>
<sequence>MVQRSDSKQYWFDLEDLLKPIDWEYIKTLPDAVQDALELYMRGEISIGKASEMARLNYREFDGIRAKARIPMHI</sequence>
<reference evidence="1" key="1">
    <citation type="journal article" date="2015" name="Nature">
        <title>Complex archaea that bridge the gap between prokaryotes and eukaryotes.</title>
        <authorList>
            <person name="Spang A."/>
            <person name="Saw J.H."/>
            <person name="Jorgensen S.L."/>
            <person name="Zaremba-Niedzwiedzka K."/>
            <person name="Martijn J."/>
            <person name="Lind A.E."/>
            <person name="van Eijk R."/>
            <person name="Schleper C."/>
            <person name="Guy L."/>
            <person name="Ettema T.J."/>
        </authorList>
    </citation>
    <scope>NUCLEOTIDE SEQUENCE</scope>
</reference>